<evidence type="ECO:0000256" key="7">
    <source>
        <dbReference type="ARBA" id="ARBA00022801"/>
    </source>
</evidence>
<keyword evidence="4" id="KW-0540">Nuclease</keyword>
<evidence type="ECO:0000256" key="4">
    <source>
        <dbReference type="ARBA" id="ARBA00022722"/>
    </source>
</evidence>
<dbReference type="AlphaFoldDB" id="A0A9W6TIM7"/>
<keyword evidence="8" id="KW-0695">RNA-directed DNA polymerase</keyword>
<gene>
    <name evidence="10" type="ORF">Plil01_000385300</name>
</gene>
<keyword evidence="7" id="KW-0378">Hydrolase</keyword>
<dbReference type="PANTHER" id="PTHR33064">
    <property type="entry name" value="POL PROTEIN"/>
    <property type="match status" value="1"/>
</dbReference>
<evidence type="ECO:0000256" key="2">
    <source>
        <dbReference type="ARBA" id="ARBA00022679"/>
    </source>
</evidence>
<dbReference type="InterPro" id="IPR043502">
    <property type="entry name" value="DNA/RNA_pol_sf"/>
</dbReference>
<dbReference type="Gene3D" id="3.30.70.270">
    <property type="match status" value="2"/>
</dbReference>
<evidence type="ECO:0000259" key="9">
    <source>
        <dbReference type="Pfam" id="PF17917"/>
    </source>
</evidence>
<evidence type="ECO:0000256" key="1">
    <source>
        <dbReference type="ARBA" id="ARBA00022670"/>
    </source>
</evidence>
<keyword evidence="11" id="KW-1185">Reference proteome</keyword>
<keyword evidence="5" id="KW-0064">Aspartyl protease</keyword>
<accession>A0A9W6TIM7</accession>
<evidence type="ECO:0000256" key="8">
    <source>
        <dbReference type="ARBA" id="ARBA00022918"/>
    </source>
</evidence>
<dbReference type="Proteomes" id="UP001165083">
    <property type="component" value="Unassembled WGS sequence"/>
</dbReference>
<comment type="caution">
    <text evidence="10">The sequence shown here is derived from an EMBL/GenBank/DDBJ whole genome shotgun (WGS) entry which is preliminary data.</text>
</comment>
<dbReference type="InterPro" id="IPR043128">
    <property type="entry name" value="Rev_trsase/Diguanyl_cyclase"/>
</dbReference>
<dbReference type="GO" id="GO:0004190">
    <property type="term" value="F:aspartic-type endopeptidase activity"/>
    <property type="evidence" value="ECO:0007669"/>
    <property type="project" value="UniProtKB-KW"/>
</dbReference>
<dbReference type="GO" id="GO:0004519">
    <property type="term" value="F:endonuclease activity"/>
    <property type="evidence" value="ECO:0007669"/>
    <property type="project" value="UniProtKB-KW"/>
</dbReference>
<name>A0A9W6TIM7_9STRA</name>
<dbReference type="PANTHER" id="PTHR33064:SF37">
    <property type="entry name" value="RIBONUCLEASE H"/>
    <property type="match status" value="1"/>
</dbReference>
<dbReference type="EMBL" id="BSXW01000153">
    <property type="protein sequence ID" value="GMF13375.1"/>
    <property type="molecule type" value="Genomic_DNA"/>
</dbReference>
<keyword evidence="3" id="KW-0548">Nucleotidyltransferase</keyword>
<evidence type="ECO:0000256" key="6">
    <source>
        <dbReference type="ARBA" id="ARBA00022759"/>
    </source>
</evidence>
<evidence type="ECO:0000313" key="11">
    <source>
        <dbReference type="Proteomes" id="UP001165083"/>
    </source>
</evidence>
<evidence type="ECO:0000256" key="3">
    <source>
        <dbReference type="ARBA" id="ARBA00022695"/>
    </source>
</evidence>
<dbReference type="OrthoDB" id="128765at2759"/>
<keyword evidence="6" id="KW-0255">Endonuclease</keyword>
<dbReference type="Pfam" id="PF17917">
    <property type="entry name" value="RT_RNaseH"/>
    <property type="match status" value="1"/>
</dbReference>
<sequence>MDSYAIYSRRIKALNQGSQAKFFVMPLSACIEQGTMVRICGFELFKEEKDVTETEWRDYFLSARVPDNKAYKTLDREVKSLCVDTDAESRISRLMAEFYEIIDRLNMEDVVHTEPKKVVGYLVDALRPHSFKAAQQNQAKKKNEELEDRKEWVKQIVPMNSRAKATVSKSRRTQVIDDRRSVLNAVIKLMASFNALMLRVQQRQKSFMKQLLEKKILKPVLAVAQPKNATPRSTTTISCVVMDTLETEITPDSAAEVSMVTTKLLNQLVAEGTWIKNTKRLSEKLKSPVLEKNLCRSRCGLPPGVGDLLLSRWIMERLGYSPEKLLAAAQQVRAEWDMSDVDDRSASGIASILAYSGASQTPVITEEERREEIRIILLEQVDKSQRVGATAEFCEELKTILMKLINVFRIIIGRDPPVDMPPMEVTLKPGAVPVRCKARRYSPVHRAFLKKHIDALISAGLCYRNPPHRLSSTCLTSIFNNGLIICIDDLLGYTDSDEGLLELLKKVLTICQTKGLKLNPKKGKFYLREALWCGRVVSGEGVRHDPARISALSNLPAPATGQELQQFVCALNWMRSSLPAFNKLIGPLVKMMEKVYERAGGRKKTQVRKVTLSDVGWGEAEVASLENCKQSLQNALRLAHPDPEKLLSVFTDASDEHWGAAITQIPSDQAARPLSEQEHQPLMMLSGSFSGAAKRWAIVEKEAYAIVETCRRADFLLHRQDGFALITDHRNLRFIFDPHSVSNSVPKYTADKLHRWSLLLMGS</sequence>
<feature type="domain" description="Reverse transcriptase RNase H-like" evidence="9">
    <location>
        <begin position="642"/>
        <end position="761"/>
    </location>
</feature>
<dbReference type="SUPFAM" id="SSF56672">
    <property type="entry name" value="DNA/RNA polymerases"/>
    <property type="match status" value="1"/>
</dbReference>
<evidence type="ECO:0000313" key="10">
    <source>
        <dbReference type="EMBL" id="GMF13375.1"/>
    </source>
</evidence>
<keyword evidence="2" id="KW-0808">Transferase</keyword>
<dbReference type="GO" id="GO:0006508">
    <property type="term" value="P:proteolysis"/>
    <property type="evidence" value="ECO:0007669"/>
    <property type="project" value="UniProtKB-KW"/>
</dbReference>
<dbReference type="InterPro" id="IPR041373">
    <property type="entry name" value="RT_RNaseH"/>
</dbReference>
<protein>
    <submittedName>
        <fullName evidence="10">Unnamed protein product</fullName>
    </submittedName>
</protein>
<evidence type="ECO:0000256" key="5">
    <source>
        <dbReference type="ARBA" id="ARBA00022750"/>
    </source>
</evidence>
<proteinExistence type="predicted"/>
<organism evidence="10 11">
    <name type="scientific">Phytophthora lilii</name>
    <dbReference type="NCBI Taxonomy" id="2077276"/>
    <lineage>
        <taxon>Eukaryota</taxon>
        <taxon>Sar</taxon>
        <taxon>Stramenopiles</taxon>
        <taxon>Oomycota</taxon>
        <taxon>Peronosporomycetes</taxon>
        <taxon>Peronosporales</taxon>
        <taxon>Peronosporaceae</taxon>
        <taxon>Phytophthora</taxon>
    </lineage>
</organism>
<dbReference type="InterPro" id="IPR051320">
    <property type="entry name" value="Viral_Replic_Matur_Polypro"/>
</dbReference>
<dbReference type="GO" id="GO:0003964">
    <property type="term" value="F:RNA-directed DNA polymerase activity"/>
    <property type="evidence" value="ECO:0007669"/>
    <property type="project" value="UniProtKB-KW"/>
</dbReference>
<keyword evidence="1" id="KW-0645">Protease</keyword>
<reference evidence="10" key="1">
    <citation type="submission" date="2023-04" db="EMBL/GenBank/DDBJ databases">
        <title>Phytophthora lilii NBRC 32176.</title>
        <authorList>
            <person name="Ichikawa N."/>
            <person name="Sato H."/>
            <person name="Tonouchi N."/>
        </authorList>
    </citation>
    <scope>NUCLEOTIDE SEQUENCE</scope>
    <source>
        <strain evidence="10">NBRC 32176</strain>
    </source>
</reference>